<dbReference type="InterPro" id="IPR048458">
    <property type="entry name" value="MalQ_N"/>
</dbReference>
<evidence type="ECO:0000259" key="12">
    <source>
        <dbReference type="Pfam" id="PF21226"/>
    </source>
</evidence>
<comment type="caution">
    <text evidence="13">The sequence shown here is derived from an EMBL/GenBank/DDBJ whole genome shotgun (WGS) entry which is preliminary data.</text>
</comment>
<evidence type="ECO:0000256" key="6">
    <source>
        <dbReference type="ARBA" id="ARBA00022679"/>
    </source>
</evidence>
<evidence type="ECO:0000256" key="9">
    <source>
        <dbReference type="ARBA" id="ARBA00031501"/>
    </source>
</evidence>
<reference evidence="13 14" key="1">
    <citation type="submission" date="2019-05" db="EMBL/GenBank/DDBJ databases">
        <title>Kocuria coralli sp. nov., a novel actinobacterium isolated from coral reef seawater.</title>
        <authorList>
            <person name="Li J."/>
        </authorList>
    </citation>
    <scope>NUCLEOTIDE SEQUENCE [LARGE SCALE GENOMIC DNA]</scope>
    <source>
        <strain evidence="13 14">SCSIO 13007</strain>
    </source>
</reference>
<keyword evidence="7 10" id="KW-0119">Carbohydrate metabolism</keyword>
<dbReference type="Pfam" id="PF02446">
    <property type="entry name" value="Glyco_hydro_77"/>
    <property type="match status" value="1"/>
</dbReference>
<dbReference type="Pfam" id="PF21226">
    <property type="entry name" value="MalQ_N"/>
    <property type="match status" value="1"/>
</dbReference>
<protein>
    <recommendedName>
        <fullName evidence="4 10">4-alpha-glucanotransferase</fullName>
        <ecNumber evidence="3 10">2.4.1.25</ecNumber>
    </recommendedName>
    <alternativeName>
        <fullName evidence="8 10">Amylomaltase</fullName>
    </alternativeName>
    <alternativeName>
        <fullName evidence="9 10">Disproportionating enzyme</fullName>
    </alternativeName>
</protein>
<dbReference type="Proteomes" id="UP000325957">
    <property type="component" value="Unassembled WGS sequence"/>
</dbReference>
<evidence type="ECO:0000256" key="5">
    <source>
        <dbReference type="ARBA" id="ARBA00022676"/>
    </source>
</evidence>
<dbReference type="PANTHER" id="PTHR32438">
    <property type="entry name" value="4-ALPHA-GLUCANOTRANSFERASE DPE1, CHLOROPLASTIC/AMYLOPLASTIC"/>
    <property type="match status" value="1"/>
</dbReference>
<dbReference type="NCBIfam" id="TIGR00217">
    <property type="entry name" value="malQ"/>
    <property type="match status" value="1"/>
</dbReference>
<evidence type="ECO:0000256" key="2">
    <source>
        <dbReference type="ARBA" id="ARBA00005684"/>
    </source>
</evidence>
<feature type="domain" description="MalQ N-terminal beta-sandwich" evidence="12">
    <location>
        <begin position="91"/>
        <end position="172"/>
    </location>
</feature>
<dbReference type="SUPFAM" id="SSF51445">
    <property type="entry name" value="(Trans)glycosidases"/>
    <property type="match status" value="1"/>
</dbReference>
<accession>A0A5J5L1B9</accession>
<evidence type="ECO:0000256" key="11">
    <source>
        <dbReference type="SAM" id="MobiDB-lite"/>
    </source>
</evidence>
<dbReference type="EC" id="2.4.1.25" evidence="3 10"/>
<evidence type="ECO:0000256" key="7">
    <source>
        <dbReference type="ARBA" id="ARBA00023277"/>
    </source>
</evidence>
<organism evidence="13 14">
    <name type="scientific">Kocuria coralli</name>
    <dbReference type="NCBI Taxonomy" id="1461025"/>
    <lineage>
        <taxon>Bacteria</taxon>
        <taxon>Bacillati</taxon>
        <taxon>Actinomycetota</taxon>
        <taxon>Actinomycetes</taxon>
        <taxon>Micrococcales</taxon>
        <taxon>Micrococcaceae</taxon>
        <taxon>Kocuria</taxon>
    </lineage>
</organism>
<keyword evidence="5 10" id="KW-0328">Glycosyltransferase</keyword>
<dbReference type="AlphaFoldDB" id="A0A5J5L1B9"/>
<dbReference type="GO" id="GO:0004134">
    <property type="term" value="F:4-alpha-glucanotransferase activity"/>
    <property type="evidence" value="ECO:0007669"/>
    <property type="project" value="UniProtKB-EC"/>
</dbReference>
<keyword evidence="6 10" id="KW-0808">Transferase</keyword>
<gene>
    <name evidence="13" type="primary">malQ</name>
    <name evidence="13" type="ORF">FCK90_02970</name>
</gene>
<keyword evidence="14" id="KW-1185">Reference proteome</keyword>
<sequence>MQSSASESASSSAVQQTGRGEGHDGGPSALERLAAAHGVRTTYDNFDGEEVKVPEPTLTAVLTALGADVTDPDAVDESLRAKDEQPWRRFLPPVVVTTENVATQVPVHVAPGTEVTLELVVEGRPRRLVRAQGRPETRRIDGAEVERQLFELPSDLEPEWYALRAAASGPAAEGGSPGEAFEARIEVAVTPARLSTTDRLLGARRWGWAAQLYSVASDRSWGVGDINDLAALTAIGGEQGADYVLVNPLHASEPVPPIEPSPYLPVTRRFFNPLYLRIADVQEYAYLRPSDLEVVSTLAAIQRRKVLDADAIDRNGIYAAKLKSLELLYTVRRSPQRQQQLQRFVREGGQHLQDFGLWCALREELGPDHGLWDSGASTPDSPYAIEARERLKDRINFYVWIQWLLDDQLATAQQAARCAGMEIGVMHDLAVGVTKDGADAWTLHEVMAHGVSVGAPADMYNQQGQNWSQPPWHPQRLAEGGYKPWREMLRTIFRHAGGIRVDHVIGLFRLWWIPEGNAASDGAYVYYDHEAMVGILALEAQRAGVVVVGEDLGTVEPSAREFLFERGVLGTSVLWFEREGDGPKDPRTYRREAFASVGTHDLPPTAGFLEGVQVDLRESLGVLERPVEVEREEAREQIDAWLAAVAHEGLLPDGKEISELTEQEKIEGLYSYLALAPSLLHCVQLVDAVGEKRVQNQPGTSDEYPNWQIPLADDGGEVVLLERIQRSARVRSLAEAMNRALGSRERLYRDVAAPEQPRTLDPDSPVESLDTGSHLPVS</sequence>
<dbReference type="Gene3D" id="3.20.20.80">
    <property type="entry name" value="Glycosidases"/>
    <property type="match status" value="1"/>
</dbReference>
<dbReference type="EMBL" id="SZWF01000002">
    <property type="protein sequence ID" value="KAA9395378.1"/>
    <property type="molecule type" value="Genomic_DNA"/>
</dbReference>
<comment type="catalytic activity">
    <reaction evidence="1 10">
        <text>Transfers a segment of a (1-&gt;4)-alpha-D-glucan to a new position in an acceptor, which may be glucose or a (1-&gt;4)-alpha-D-glucan.</text>
        <dbReference type="EC" id="2.4.1.25"/>
    </reaction>
</comment>
<evidence type="ECO:0000256" key="4">
    <source>
        <dbReference type="ARBA" id="ARBA00020295"/>
    </source>
</evidence>
<dbReference type="InterPro" id="IPR003385">
    <property type="entry name" value="Glyco_hydro_77"/>
</dbReference>
<dbReference type="PANTHER" id="PTHR32438:SF5">
    <property type="entry name" value="4-ALPHA-GLUCANOTRANSFERASE DPE1, CHLOROPLASTIC_AMYLOPLASTIC"/>
    <property type="match status" value="1"/>
</dbReference>
<feature type="region of interest" description="Disordered" evidence="11">
    <location>
        <begin position="748"/>
        <end position="778"/>
    </location>
</feature>
<feature type="region of interest" description="Disordered" evidence="11">
    <location>
        <begin position="1"/>
        <end position="32"/>
    </location>
</feature>
<proteinExistence type="inferred from homology"/>
<dbReference type="GO" id="GO:0005975">
    <property type="term" value="P:carbohydrate metabolic process"/>
    <property type="evidence" value="ECO:0007669"/>
    <property type="project" value="InterPro"/>
</dbReference>
<name>A0A5J5L1B9_9MICC</name>
<evidence type="ECO:0000256" key="1">
    <source>
        <dbReference type="ARBA" id="ARBA00000439"/>
    </source>
</evidence>
<feature type="compositionally biased region" description="Low complexity" evidence="11">
    <location>
        <begin position="1"/>
        <end position="13"/>
    </location>
</feature>
<evidence type="ECO:0000256" key="10">
    <source>
        <dbReference type="RuleBase" id="RU361207"/>
    </source>
</evidence>
<dbReference type="OrthoDB" id="9811841at2"/>
<evidence type="ECO:0000313" key="14">
    <source>
        <dbReference type="Proteomes" id="UP000325957"/>
    </source>
</evidence>
<comment type="similarity">
    <text evidence="2 10">Belongs to the disproportionating enzyme family.</text>
</comment>
<dbReference type="InterPro" id="IPR017853">
    <property type="entry name" value="GH"/>
</dbReference>
<evidence type="ECO:0000313" key="13">
    <source>
        <dbReference type="EMBL" id="KAA9395378.1"/>
    </source>
</evidence>
<evidence type="ECO:0000256" key="3">
    <source>
        <dbReference type="ARBA" id="ARBA00012560"/>
    </source>
</evidence>
<evidence type="ECO:0000256" key="8">
    <source>
        <dbReference type="ARBA" id="ARBA00031423"/>
    </source>
</evidence>